<name>A0A6N2B5A1_SOLCI</name>
<comment type="similarity">
    <text evidence="1 3">Belongs to the sulfotransferase 1 family.</text>
</comment>
<evidence type="ECO:0000313" key="5">
    <source>
        <dbReference type="EMBL" id="TMW90055.1"/>
    </source>
</evidence>
<keyword evidence="2 3" id="KW-0808">Transferase</keyword>
<feature type="domain" description="Sulfotransferase" evidence="4">
    <location>
        <begin position="77"/>
        <end position="342"/>
    </location>
</feature>
<protein>
    <recommendedName>
        <fullName evidence="3">Sulfotransferase</fullName>
        <ecNumber evidence="3">2.8.2.-</ecNumber>
    </recommendedName>
</protein>
<accession>A0A6N2B5A1</accession>
<evidence type="ECO:0000256" key="3">
    <source>
        <dbReference type="RuleBase" id="RU361155"/>
    </source>
</evidence>
<gene>
    <name evidence="5" type="ORF">EJD97_016256</name>
</gene>
<dbReference type="Pfam" id="PF00685">
    <property type="entry name" value="Sulfotransfer_1"/>
    <property type="match status" value="1"/>
</dbReference>
<dbReference type="EC" id="2.8.2.-" evidence="3"/>
<sequence>MDSSRINNMTINLSHVAEEEEEEETSSRFKKLISTLPKVKGSNDFMDLYQYQGFWYPFPMLQAIISTQENFKSSWNDIYVCSAPKTGCTWLKALCYAIVTRDHFNMENSPLLTNLPHVLIPSLEFDSPENHSSMKAQNVPLIATHIPFDALPKSVQSLDGTKMIYLCREPKDTFISLWHFMQRFTWLHQGKSNETTELLISFEEGFELFCEGKTMWGPYWDHVLGYWKQSLDKPESLLFLKYEELTKDTLFYVRKLAEFMGKPFSRDEEGEGLPERIVKLCSFDNLSNLEVIKNGKDRPISSLQIDNSAYFRKGKPGDWKNHLTENMIERMDHITKEKLRGSNFKFGVSNTTNS</sequence>
<dbReference type="SUPFAM" id="SSF52540">
    <property type="entry name" value="P-loop containing nucleoside triphosphate hydrolases"/>
    <property type="match status" value="1"/>
</dbReference>
<dbReference type="GO" id="GO:0008146">
    <property type="term" value="F:sulfotransferase activity"/>
    <property type="evidence" value="ECO:0007669"/>
    <property type="project" value="InterPro"/>
</dbReference>
<evidence type="ECO:0000256" key="1">
    <source>
        <dbReference type="ARBA" id="ARBA00005771"/>
    </source>
</evidence>
<dbReference type="Gene3D" id="3.40.50.300">
    <property type="entry name" value="P-loop containing nucleotide triphosphate hydrolases"/>
    <property type="match status" value="1"/>
</dbReference>
<dbReference type="EMBL" id="RXGB01004277">
    <property type="protein sequence ID" value="TMW90055.1"/>
    <property type="molecule type" value="Genomic_DNA"/>
</dbReference>
<dbReference type="PANTHER" id="PTHR11783">
    <property type="entry name" value="SULFOTRANSFERASE SULT"/>
    <property type="match status" value="1"/>
</dbReference>
<dbReference type="InterPro" id="IPR000863">
    <property type="entry name" value="Sulfotransferase_dom"/>
</dbReference>
<comment type="caution">
    <text evidence="5">The sequence shown here is derived from an EMBL/GenBank/DDBJ whole genome shotgun (WGS) entry which is preliminary data.</text>
</comment>
<organism evidence="5">
    <name type="scientific">Solanum chilense</name>
    <name type="common">Tomato</name>
    <name type="synonym">Lycopersicon chilense</name>
    <dbReference type="NCBI Taxonomy" id="4083"/>
    <lineage>
        <taxon>Eukaryota</taxon>
        <taxon>Viridiplantae</taxon>
        <taxon>Streptophyta</taxon>
        <taxon>Embryophyta</taxon>
        <taxon>Tracheophyta</taxon>
        <taxon>Spermatophyta</taxon>
        <taxon>Magnoliopsida</taxon>
        <taxon>eudicotyledons</taxon>
        <taxon>Gunneridae</taxon>
        <taxon>Pentapetalae</taxon>
        <taxon>asterids</taxon>
        <taxon>lamiids</taxon>
        <taxon>Solanales</taxon>
        <taxon>Solanaceae</taxon>
        <taxon>Solanoideae</taxon>
        <taxon>Solaneae</taxon>
        <taxon>Solanum</taxon>
        <taxon>Solanum subgen. Lycopersicon</taxon>
    </lineage>
</organism>
<proteinExistence type="inferred from homology"/>
<dbReference type="AlphaFoldDB" id="A0A6N2B5A1"/>
<dbReference type="InterPro" id="IPR027417">
    <property type="entry name" value="P-loop_NTPase"/>
</dbReference>
<reference evidence="5" key="1">
    <citation type="submission" date="2019-05" db="EMBL/GenBank/DDBJ databases">
        <title>The de novo reference genome and transcriptome assemblies of the wild tomato species Solanum chilense.</title>
        <authorList>
            <person name="Stam R."/>
            <person name="Nosenko T."/>
            <person name="Hoerger A.C."/>
            <person name="Stephan W."/>
            <person name="Seidel M.A."/>
            <person name="Kuhn J.M.M."/>
            <person name="Haberer G."/>
            <person name="Tellier A."/>
        </authorList>
    </citation>
    <scope>NUCLEOTIDE SEQUENCE</scope>
    <source>
        <tissue evidence="5">Mature leaves</tissue>
    </source>
</reference>
<evidence type="ECO:0000256" key="2">
    <source>
        <dbReference type="ARBA" id="ARBA00022679"/>
    </source>
</evidence>
<evidence type="ECO:0000259" key="4">
    <source>
        <dbReference type="Pfam" id="PF00685"/>
    </source>
</evidence>